<proteinExistence type="predicted"/>
<reference evidence="1 2" key="1">
    <citation type="submission" date="2018-11" db="EMBL/GenBank/DDBJ databases">
        <title>Species Designations Belie Phenotypic and Genotypic Heterogeneity in Oral Streptococci.</title>
        <authorList>
            <person name="Velsko I."/>
        </authorList>
    </citation>
    <scope>NUCLEOTIDE SEQUENCE [LARGE SCALE GENOMIC DNA]</scope>
    <source>
        <strain evidence="1 2">BCA11</strain>
    </source>
</reference>
<dbReference type="Proteomes" id="UP000278970">
    <property type="component" value="Unassembled WGS sequence"/>
</dbReference>
<sequence length="312" mass="36585">MIQVNEFINKVDITDSDNVNCEFEVRKKAMDFYKKYPFYEEDDWEVIKFQNSVNHYNDLRNDKNYDEIEAYKEKSKSGYKGAHLLVNKSKGIALTGDILTSITVPYKKITNVEPSLKGGKEIKYGILKGDLEIPHGLEPYFKAFAIVYYWCGNMMPTVGNFRSGRYGGDNWLLKMDTIINCLKAGPHQNWRDWIKENWGEDLNKFITDFYFEDCFDKDSLIIKNIISYSNGDNIYSLKKSNLDILQENEHKLAKEFLINHVKVIIQRSYRIENKFHGDWKKEEEDEVKEIFKEIFAQAGFNGGQINKMISLF</sequence>
<dbReference type="RefSeq" id="WP_260469215.1">
    <property type="nucleotide sequence ID" value="NZ_RJNS01000001.1"/>
</dbReference>
<dbReference type="EMBL" id="RJNS01000001">
    <property type="protein sequence ID" value="RSI83547.1"/>
    <property type="molecule type" value="Genomic_DNA"/>
</dbReference>
<organism evidence="1 2">
    <name type="scientific">Streptococcus mitis</name>
    <dbReference type="NCBI Taxonomy" id="28037"/>
    <lineage>
        <taxon>Bacteria</taxon>
        <taxon>Bacillati</taxon>
        <taxon>Bacillota</taxon>
        <taxon>Bacilli</taxon>
        <taxon>Lactobacillales</taxon>
        <taxon>Streptococcaceae</taxon>
        <taxon>Streptococcus</taxon>
        <taxon>Streptococcus mitis group</taxon>
    </lineage>
</organism>
<evidence type="ECO:0000313" key="1">
    <source>
        <dbReference type="EMBL" id="RSI83547.1"/>
    </source>
</evidence>
<evidence type="ECO:0000313" key="2">
    <source>
        <dbReference type="Proteomes" id="UP000278970"/>
    </source>
</evidence>
<name>A0A3R9JNA2_STRMT</name>
<comment type="caution">
    <text evidence="1">The sequence shown here is derived from an EMBL/GenBank/DDBJ whole genome shotgun (WGS) entry which is preliminary data.</text>
</comment>
<accession>A0A3R9JNA2</accession>
<protein>
    <submittedName>
        <fullName evidence="1">Uncharacterized protein</fullName>
    </submittedName>
</protein>
<gene>
    <name evidence="1" type="ORF">D8854_01415</name>
</gene>
<dbReference type="AlphaFoldDB" id="A0A3R9JNA2"/>